<feature type="compositionally biased region" description="Polar residues" evidence="1">
    <location>
        <begin position="88"/>
        <end position="102"/>
    </location>
</feature>
<organism evidence="2 3">
    <name type="scientific">Trichoderma harzianum</name>
    <name type="common">Hypocrea lixii</name>
    <dbReference type="NCBI Taxonomy" id="5544"/>
    <lineage>
        <taxon>Eukaryota</taxon>
        <taxon>Fungi</taxon>
        <taxon>Dikarya</taxon>
        <taxon>Ascomycota</taxon>
        <taxon>Pezizomycotina</taxon>
        <taxon>Sordariomycetes</taxon>
        <taxon>Hypocreomycetidae</taxon>
        <taxon>Hypocreales</taxon>
        <taxon>Hypocreaceae</taxon>
        <taxon>Trichoderma</taxon>
    </lineage>
</organism>
<proteinExistence type="predicted"/>
<sequence>MENTEEEQTSNANESLLTKPLGQLIADQKLMLELLQRKFEPFSDIPKIAEKIWNSTDDAWTGSEEASKAPEDGSLGTEFLATLDPRGTSITGSEGAVDQNSGEETKKWISEDNLVIARRTLETWIRNPRWPYSSPWEEKYSHKSLSDRDIDRERRIKQSSERWPKTWDPSRFSAIREPRYNSYGNKMRLLYSSPNVNNVSNPLDFTMCFESSDIEVRR</sequence>
<dbReference type="OrthoDB" id="5430750at2759"/>
<evidence type="ECO:0000313" key="2">
    <source>
        <dbReference type="EMBL" id="PNP50648.1"/>
    </source>
</evidence>
<protein>
    <submittedName>
        <fullName evidence="2">Uncharacterized protein</fullName>
    </submittedName>
</protein>
<accession>A0A2K0TYP7</accession>
<comment type="caution">
    <text evidence="2">The sequence shown here is derived from an EMBL/GenBank/DDBJ whole genome shotgun (WGS) entry which is preliminary data.</text>
</comment>
<evidence type="ECO:0000256" key="1">
    <source>
        <dbReference type="SAM" id="MobiDB-lite"/>
    </source>
</evidence>
<dbReference type="Proteomes" id="UP000236290">
    <property type="component" value="Unassembled WGS sequence"/>
</dbReference>
<feature type="region of interest" description="Disordered" evidence="1">
    <location>
        <begin position="84"/>
        <end position="104"/>
    </location>
</feature>
<reference evidence="2 3" key="1">
    <citation type="submission" date="2017-02" db="EMBL/GenBank/DDBJ databases">
        <title>Genomes of Trichoderma spp. with biocontrol activity.</title>
        <authorList>
            <person name="Gardiner D."/>
            <person name="Kazan K."/>
            <person name="Vos C."/>
            <person name="Harvey P."/>
        </authorList>
    </citation>
    <scope>NUCLEOTIDE SEQUENCE [LARGE SCALE GENOMIC DNA]</scope>
    <source>
        <strain evidence="2 3">Tr1</strain>
    </source>
</reference>
<dbReference type="EMBL" id="MTYI01000149">
    <property type="protein sequence ID" value="PNP50648.1"/>
    <property type="molecule type" value="Genomic_DNA"/>
</dbReference>
<name>A0A2K0TYP7_TRIHA</name>
<gene>
    <name evidence="2" type="ORF">THARTR1_08666</name>
</gene>
<evidence type="ECO:0000313" key="3">
    <source>
        <dbReference type="Proteomes" id="UP000236290"/>
    </source>
</evidence>
<dbReference type="AlphaFoldDB" id="A0A2K0TYP7"/>